<dbReference type="OrthoDB" id="5297106at2"/>
<name>A0A1M6NYI4_9BACT</name>
<dbReference type="AlphaFoldDB" id="A0A1M6NYI4"/>
<dbReference type="InterPro" id="IPR008651">
    <property type="entry name" value="Uncharacterised_HicB"/>
</dbReference>
<protein>
    <submittedName>
        <fullName evidence="1">Predicted nuclease of the RNAse H fold, HicB family</fullName>
    </submittedName>
</protein>
<evidence type="ECO:0000313" key="1">
    <source>
        <dbReference type="EMBL" id="SHK00711.1"/>
    </source>
</evidence>
<keyword evidence="2" id="KW-1185">Reference proteome</keyword>
<organism evidence="1 2">
    <name type="scientific">Tangfeifania diversioriginum</name>
    <dbReference type="NCBI Taxonomy" id="1168035"/>
    <lineage>
        <taxon>Bacteria</taxon>
        <taxon>Pseudomonadati</taxon>
        <taxon>Bacteroidota</taxon>
        <taxon>Bacteroidia</taxon>
        <taxon>Marinilabiliales</taxon>
        <taxon>Prolixibacteraceae</taxon>
        <taxon>Tangfeifania</taxon>
    </lineage>
</organism>
<dbReference type="Pfam" id="PF05534">
    <property type="entry name" value="HicB"/>
    <property type="match status" value="1"/>
</dbReference>
<accession>A0A1M6NYI4</accession>
<reference evidence="1 2" key="1">
    <citation type="submission" date="2016-11" db="EMBL/GenBank/DDBJ databases">
        <authorList>
            <person name="Jaros S."/>
            <person name="Januszkiewicz K."/>
            <person name="Wedrychowicz H."/>
        </authorList>
    </citation>
    <scope>NUCLEOTIDE SEQUENCE [LARGE SCALE GENOMIC DNA]</scope>
    <source>
        <strain evidence="1 2">DSM 27063</strain>
    </source>
</reference>
<dbReference type="RefSeq" id="WP_073173787.1">
    <property type="nucleotide sequence ID" value="NZ_FQZE01000049.1"/>
</dbReference>
<dbReference type="InterPro" id="IPR035069">
    <property type="entry name" value="TTHA1013/TTHA0281-like"/>
</dbReference>
<gene>
    <name evidence="1" type="ORF">SAMN05444280_1491</name>
</gene>
<dbReference type="STRING" id="1168035.SAMN05444280_1491"/>
<dbReference type="SUPFAM" id="SSF143100">
    <property type="entry name" value="TTHA1013/TTHA0281-like"/>
    <property type="match status" value="1"/>
</dbReference>
<dbReference type="EMBL" id="FQZE01000049">
    <property type="protein sequence ID" value="SHK00711.1"/>
    <property type="molecule type" value="Genomic_DNA"/>
</dbReference>
<sequence length="100" mass="11215">MNNILTYKGFIGSVNFNADDHIFFGKIEGINDLVTFEGISVSELENAFHEMVNLHVEDCKREGKPVEKSYKGSFNVRISQDLHKKAAQAAAVKRITLETV</sequence>
<proteinExistence type="predicted"/>
<dbReference type="Proteomes" id="UP000184050">
    <property type="component" value="Unassembled WGS sequence"/>
</dbReference>
<evidence type="ECO:0000313" key="2">
    <source>
        <dbReference type="Proteomes" id="UP000184050"/>
    </source>
</evidence>